<feature type="domain" description="Glycosyltransferase 2-like" evidence="2">
    <location>
        <begin position="147"/>
        <end position="347"/>
    </location>
</feature>
<dbReference type="Proteomes" id="UP000663829">
    <property type="component" value="Unassembled WGS sequence"/>
</dbReference>
<dbReference type="InterPro" id="IPR001173">
    <property type="entry name" value="Glyco_trans_2-like"/>
</dbReference>
<dbReference type="PANTHER" id="PTHR16779">
    <property type="entry name" value="BETA-1,4-MANNOSYLTRANSFERASE EGH"/>
    <property type="match status" value="1"/>
</dbReference>
<dbReference type="EMBL" id="CAJNOQ010022236">
    <property type="protein sequence ID" value="CAF1498374.1"/>
    <property type="molecule type" value="Genomic_DNA"/>
</dbReference>
<dbReference type="Proteomes" id="UP000682733">
    <property type="component" value="Unassembled WGS sequence"/>
</dbReference>
<feature type="transmembrane region" description="Helical" evidence="1">
    <location>
        <begin position="308"/>
        <end position="329"/>
    </location>
</feature>
<name>A0A815T1L0_9BILA</name>
<evidence type="ECO:0000256" key="1">
    <source>
        <dbReference type="SAM" id="Phobius"/>
    </source>
</evidence>
<comment type="caution">
    <text evidence="4">The sequence shown here is derived from an EMBL/GenBank/DDBJ whole genome shotgun (WGS) entry which is preliminary data.</text>
</comment>
<accession>A0A815T1L0</accession>
<evidence type="ECO:0000313" key="4">
    <source>
        <dbReference type="EMBL" id="CAF1498374.1"/>
    </source>
</evidence>
<dbReference type="Proteomes" id="UP000681722">
    <property type="component" value="Unassembled WGS sequence"/>
</dbReference>
<reference evidence="4" key="1">
    <citation type="submission" date="2021-02" db="EMBL/GenBank/DDBJ databases">
        <authorList>
            <person name="Nowell W R."/>
        </authorList>
    </citation>
    <scope>NUCLEOTIDE SEQUENCE</scope>
</reference>
<dbReference type="EMBL" id="CAJNOK010008316">
    <property type="protein sequence ID" value="CAF1060223.1"/>
    <property type="molecule type" value="Genomic_DNA"/>
</dbReference>
<feature type="transmembrane region" description="Helical" evidence="1">
    <location>
        <begin position="378"/>
        <end position="401"/>
    </location>
</feature>
<feature type="transmembrane region" description="Helical" evidence="1">
    <location>
        <begin position="335"/>
        <end position="357"/>
    </location>
</feature>
<feature type="transmembrane region" description="Helical" evidence="1">
    <location>
        <begin position="12"/>
        <end position="40"/>
    </location>
</feature>
<dbReference type="InterPro" id="IPR027389">
    <property type="entry name" value="B_mannosylTrfase_Bre-3/Egh"/>
</dbReference>
<keyword evidence="1" id="KW-1133">Transmembrane helix</keyword>
<dbReference type="PANTHER" id="PTHR16779:SF1">
    <property type="entry name" value="BETA-1,4-MANNOSYLTRANSFERASE EGH"/>
    <property type="match status" value="1"/>
</dbReference>
<organism evidence="4 7">
    <name type="scientific">Didymodactylos carnosus</name>
    <dbReference type="NCBI Taxonomy" id="1234261"/>
    <lineage>
        <taxon>Eukaryota</taxon>
        <taxon>Metazoa</taxon>
        <taxon>Spiralia</taxon>
        <taxon>Gnathifera</taxon>
        <taxon>Rotifera</taxon>
        <taxon>Eurotatoria</taxon>
        <taxon>Bdelloidea</taxon>
        <taxon>Philodinida</taxon>
        <taxon>Philodinidae</taxon>
        <taxon>Didymodactylos</taxon>
    </lineage>
</organism>
<proteinExistence type="predicted"/>
<dbReference type="SUPFAM" id="SSF53448">
    <property type="entry name" value="Nucleotide-diphospho-sugar transferases"/>
    <property type="match status" value="1"/>
</dbReference>
<dbReference type="GO" id="GO:0019187">
    <property type="term" value="F:beta-1,4-mannosyltransferase activity"/>
    <property type="evidence" value="ECO:0007669"/>
    <property type="project" value="InterPro"/>
</dbReference>
<dbReference type="Proteomes" id="UP000677228">
    <property type="component" value="Unassembled WGS sequence"/>
</dbReference>
<dbReference type="EMBL" id="CAJOBC010087747">
    <property type="protein sequence ID" value="CAF4360474.1"/>
    <property type="molecule type" value="Genomic_DNA"/>
</dbReference>
<evidence type="ECO:0000313" key="3">
    <source>
        <dbReference type="EMBL" id="CAF1060223.1"/>
    </source>
</evidence>
<dbReference type="GO" id="GO:0005737">
    <property type="term" value="C:cytoplasm"/>
    <property type="evidence" value="ECO:0007669"/>
    <property type="project" value="TreeGrafter"/>
</dbReference>
<evidence type="ECO:0000313" key="7">
    <source>
        <dbReference type="Proteomes" id="UP000663829"/>
    </source>
</evidence>
<evidence type="ECO:0000259" key="2">
    <source>
        <dbReference type="Pfam" id="PF13632"/>
    </source>
</evidence>
<dbReference type="Pfam" id="PF13632">
    <property type="entry name" value="Glyco_trans_2_3"/>
    <property type="match status" value="1"/>
</dbReference>
<gene>
    <name evidence="4" type="ORF">GPM918_LOCUS36568</name>
    <name evidence="3" type="ORF">OVA965_LOCUS17374</name>
    <name evidence="6" type="ORF">SRO942_LOCUS37312</name>
    <name evidence="5" type="ORF">TMI583_LOCUS17385</name>
</gene>
<dbReference type="OrthoDB" id="3971593at2759"/>
<keyword evidence="7" id="KW-1185">Reference proteome</keyword>
<sequence length="423" mass="47826">MIDPIAEYGFPLAVILYFVRLLALLPLPLVVCHTLGLLLFDIYEEPELRYSPMLSPSICIRVVTRGNYPLLVCENVKRNMATCDKLGLLNFSLQVVTDKAIDFEKIKDGRVQQIIVPNSYRTSTGALFKSRALHYATENYPLNDKDWIVHIDEETVLTENCLRGILNFVNDGKYSVGQGLILYGSENVVNWITTLGDSIRVGIDLGLLRFCLKVLHAPIFLFKGSYVVIKADCERDVTFDHGIKGSIAEDMYFAMVAMTKGYKFGWIEGEMWEKSPFTLYDFIQQRKRWLQGVFLIVHDGKLSLIRRIILGIPLYAWITVPITTSNVLLTPLCPLVLHPIIKFLVGYIGAVTTYLYLIGAVRSFHLARLNYFRFALKVLGAAATIPVVVVSEVVAVIWGVFSSKHKFYVVQKQINSPVPTQHL</sequence>
<keyword evidence="1" id="KW-0472">Membrane</keyword>
<protein>
    <recommendedName>
        <fullName evidence="2">Glycosyltransferase 2-like domain-containing protein</fullName>
    </recommendedName>
</protein>
<evidence type="ECO:0000313" key="5">
    <source>
        <dbReference type="EMBL" id="CAF3825808.1"/>
    </source>
</evidence>
<dbReference type="AlphaFoldDB" id="A0A815T1L0"/>
<keyword evidence="1" id="KW-0812">Transmembrane</keyword>
<dbReference type="InterPro" id="IPR029044">
    <property type="entry name" value="Nucleotide-diphossugar_trans"/>
</dbReference>
<dbReference type="EMBL" id="CAJOBA010008331">
    <property type="protein sequence ID" value="CAF3825808.1"/>
    <property type="molecule type" value="Genomic_DNA"/>
</dbReference>
<evidence type="ECO:0000313" key="6">
    <source>
        <dbReference type="EMBL" id="CAF4360474.1"/>
    </source>
</evidence>